<dbReference type="InterPro" id="IPR004111">
    <property type="entry name" value="Repressor_TetR_C"/>
</dbReference>
<dbReference type="InterPro" id="IPR001647">
    <property type="entry name" value="HTH_TetR"/>
</dbReference>
<keyword evidence="2" id="KW-0238">DNA-binding</keyword>
<dbReference type="RefSeq" id="WP_120043100.1">
    <property type="nucleotide sequence ID" value="NZ_QZFU01000029.1"/>
</dbReference>
<keyword evidence="3" id="KW-0804">Transcription</keyword>
<feature type="domain" description="HTH tetR-type" evidence="4">
    <location>
        <begin position="22"/>
        <end position="57"/>
    </location>
</feature>
<dbReference type="Pfam" id="PF00440">
    <property type="entry name" value="TetR_N"/>
    <property type="match status" value="1"/>
</dbReference>
<feature type="domain" description="Tetracycline repressor TetR C-terminal" evidence="5">
    <location>
        <begin position="84"/>
        <end position="205"/>
    </location>
</feature>
<gene>
    <name evidence="6" type="ORF">D5S18_22650</name>
</gene>
<dbReference type="InterPro" id="IPR036271">
    <property type="entry name" value="Tet_transcr_reg_TetR-rel_C_sf"/>
</dbReference>
<dbReference type="Proteomes" id="UP000266677">
    <property type="component" value="Unassembled WGS sequence"/>
</dbReference>
<evidence type="ECO:0000259" key="4">
    <source>
        <dbReference type="Pfam" id="PF00440"/>
    </source>
</evidence>
<evidence type="ECO:0000256" key="1">
    <source>
        <dbReference type="ARBA" id="ARBA00023015"/>
    </source>
</evidence>
<dbReference type="GO" id="GO:0003677">
    <property type="term" value="F:DNA binding"/>
    <property type="evidence" value="ECO:0007669"/>
    <property type="project" value="UniProtKB-KW"/>
</dbReference>
<sequence length="212" mass="22857">MVVESGGNARAGRPRAASAAQILEVAAQIADDDGLEAVSFRAIADRLGTSPMSVHRTTGGIDALRRELVAALVGDAIKAIDWPTGWREMCRTFAYALRDLLMRHPLVLEAHRQSALEAPGADDIAHRVVRALRDAGLCAEEAAYAYATLHDFVTGHVSIRLGRGDFESTTAPAERRGASVFVDHHDYDRRFETGISLLMSGIGATLAPRIRS</sequence>
<dbReference type="InterPro" id="IPR009057">
    <property type="entry name" value="Homeodomain-like_sf"/>
</dbReference>
<evidence type="ECO:0000313" key="7">
    <source>
        <dbReference type="Proteomes" id="UP000266677"/>
    </source>
</evidence>
<dbReference type="SUPFAM" id="SSF48498">
    <property type="entry name" value="Tetracyclin repressor-like, C-terminal domain"/>
    <property type="match status" value="1"/>
</dbReference>
<dbReference type="EMBL" id="QZFU01000029">
    <property type="protein sequence ID" value="RJO71994.1"/>
    <property type="molecule type" value="Genomic_DNA"/>
</dbReference>
<evidence type="ECO:0000313" key="6">
    <source>
        <dbReference type="EMBL" id="RJO71994.1"/>
    </source>
</evidence>
<proteinExistence type="predicted"/>
<keyword evidence="1" id="KW-0805">Transcription regulation</keyword>
<dbReference type="SUPFAM" id="SSF46689">
    <property type="entry name" value="Homeodomain-like"/>
    <property type="match status" value="1"/>
</dbReference>
<dbReference type="GO" id="GO:0045892">
    <property type="term" value="P:negative regulation of DNA-templated transcription"/>
    <property type="evidence" value="ECO:0007669"/>
    <property type="project" value="InterPro"/>
</dbReference>
<dbReference type="OrthoDB" id="2570341at2"/>
<organism evidence="6 7">
    <name type="scientific">Nocardia panacis</name>
    <dbReference type="NCBI Taxonomy" id="2340916"/>
    <lineage>
        <taxon>Bacteria</taxon>
        <taxon>Bacillati</taxon>
        <taxon>Actinomycetota</taxon>
        <taxon>Actinomycetes</taxon>
        <taxon>Mycobacteriales</taxon>
        <taxon>Nocardiaceae</taxon>
        <taxon>Nocardia</taxon>
    </lineage>
</organism>
<dbReference type="Gene3D" id="1.10.10.60">
    <property type="entry name" value="Homeodomain-like"/>
    <property type="match status" value="1"/>
</dbReference>
<comment type="caution">
    <text evidence="6">The sequence shown here is derived from an EMBL/GenBank/DDBJ whole genome shotgun (WGS) entry which is preliminary data.</text>
</comment>
<dbReference type="AlphaFoldDB" id="A0A3A4K2B5"/>
<keyword evidence="7" id="KW-1185">Reference proteome</keyword>
<reference evidence="6 7" key="1">
    <citation type="submission" date="2018-09" db="EMBL/GenBank/DDBJ databases">
        <title>YIM PH21274 draft genome.</title>
        <authorList>
            <person name="Miao C."/>
        </authorList>
    </citation>
    <scope>NUCLEOTIDE SEQUENCE [LARGE SCALE GENOMIC DNA]</scope>
    <source>
        <strain evidence="6 7">YIM PH 21724</strain>
    </source>
</reference>
<evidence type="ECO:0000256" key="3">
    <source>
        <dbReference type="ARBA" id="ARBA00023163"/>
    </source>
</evidence>
<evidence type="ECO:0000259" key="5">
    <source>
        <dbReference type="Pfam" id="PF02909"/>
    </source>
</evidence>
<name>A0A3A4K2B5_9NOCA</name>
<accession>A0A3A4K2B5</accession>
<dbReference type="Gene3D" id="1.10.357.10">
    <property type="entry name" value="Tetracycline Repressor, domain 2"/>
    <property type="match status" value="1"/>
</dbReference>
<protein>
    <submittedName>
        <fullName evidence="6">TetR family transcriptional regulator</fullName>
    </submittedName>
</protein>
<dbReference type="Pfam" id="PF02909">
    <property type="entry name" value="TetR_C_1"/>
    <property type="match status" value="1"/>
</dbReference>
<evidence type="ECO:0000256" key="2">
    <source>
        <dbReference type="ARBA" id="ARBA00023125"/>
    </source>
</evidence>